<reference evidence="1 2" key="1">
    <citation type="journal article" date="2022" name="DNA Res.">
        <title>Chromosomal-level genome assembly of the orchid tree Bauhinia variegata (Leguminosae; Cercidoideae) supports the allotetraploid origin hypothesis of Bauhinia.</title>
        <authorList>
            <person name="Zhong Y."/>
            <person name="Chen Y."/>
            <person name="Zheng D."/>
            <person name="Pang J."/>
            <person name="Liu Y."/>
            <person name="Luo S."/>
            <person name="Meng S."/>
            <person name="Qian L."/>
            <person name="Wei D."/>
            <person name="Dai S."/>
            <person name="Zhou R."/>
        </authorList>
    </citation>
    <scope>NUCLEOTIDE SEQUENCE [LARGE SCALE GENOMIC DNA]</scope>
    <source>
        <strain evidence="1">BV-YZ2020</strain>
    </source>
</reference>
<evidence type="ECO:0000313" key="1">
    <source>
        <dbReference type="EMBL" id="KAI4308451.1"/>
    </source>
</evidence>
<organism evidence="1 2">
    <name type="scientific">Bauhinia variegata</name>
    <name type="common">Purple orchid tree</name>
    <name type="synonym">Phanera variegata</name>
    <dbReference type="NCBI Taxonomy" id="167791"/>
    <lineage>
        <taxon>Eukaryota</taxon>
        <taxon>Viridiplantae</taxon>
        <taxon>Streptophyta</taxon>
        <taxon>Embryophyta</taxon>
        <taxon>Tracheophyta</taxon>
        <taxon>Spermatophyta</taxon>
        <taxon>Magnoliopsida</taxon>
        <taxon>eudicotyledons</taxon>
        <taxon>Gunneridae</taxon>
        <taxon>Pentapetalae</taxon>
        <taxon>rosids</taxon>
        <taxon>fabids</taxon>
        <taxon>Fabales</taxon>
        <taxon>Fabaceae</taxon>
        <taxon>Cercidoideae</taxon>
        <taxon>Cercideae</taxon>
        <taxon>Bauhiniinae</taxon>
        <taxon>Bauhinia</taxon>
    </lineage>
</organism>
<sequence>MSPSKIPGLVLQSSSDHRSIPVIGLGTASDDPSSDATKLAVIEAIKQGYRHFDTAYVYGSEKALGEGIAEALRLGLVGSRDELFITSKLWCTDTHADRVLPALRTSLGNLQLEYLDLYLIHFPISAKPKTLFPDDGKVTEFDFLIKQDDIVPLDLQGVWRALEEAQKLGLSKSIGVSNFSRGKLENLLSFATIPPSVNQVELNPSWQQKSLREYCKSKGIIITAYSPLGAKGSSWGTNNVMDNQLLKEIAELHGKSVAQVSLRWLYEQGVSFVVKSYNKERLKQNLEIFDWSLTESDYEKISQVKQERTNNGPTEVPIEDLWDGET</sequence>
<keyword evidence="2" id="KW-1185">Reference proteome</keyword>
<evidence type="ECO:0000313" key="2">
    <source>
        <dbReference type="Proteomes" id="UP000828941"/>
    </source>
</evidence>
<accession>A0ACB9LGM7</accession>
<dbReference type="Proteomes" id="UP000828941">
    <property type="component" value="Chromosome 12"/>
</dbReference>
<comment type="caution">
    <text evidence="1">The sequence shown here is derived from an EMBL/GenBank/DDBJ whole genome shotgun (WGS) entry which is preliminary data.</text>
</comment>
<proteinExistence type="predicted"/>
<gene>
    <name evidence="1" type="ORF">L6164_031528</name>
</gene>
<dbReference type="EMBL" id="CM039437">
    <property type="protein sequence ID" value="KAI4308451.1"/>
    <property type="molecule type" value="Genomic_DNA"/>
</dbReference>
<protein>
    <submittedName>
        <fullName evidence="1">Uncharacterized protein</fullName>
    </submittedName>
</protein>
<name>A0ACB9LGM7_BAUVA</name>